<evidence type="ECO:0000256" key="1">
    <source>
        <dbReference type="ARBA" id="ARBA00023211"/>
    </source>
</evidence>
<dbReference type="Pfam" id="PF14397">
    <property type="entry name" value="ATPgrasp_ST"/>
    <property type="match status" value="1"/>
</dbReference>
<name>A0ABW2A160_9GAMM</name>
<dbReference type="NCBIfam" id="TIGR02291">
    <property type="entry name" value="rimK_rel_E_lig"/>
    <property type="match status" value="1"/>
</dbReference>
<dbReference type="EMBL" id="JBHSWE010000001">
    <property type="protein sequence ID" value="MFC6671208.1"/>
    <property type="molecule type" value="Genomic_DNA"/>
</dbReference>
<dbReference type="RefSeq" id="WP_379909717.1">
    <property type="nucleotide sequence ID" value="NZ_JBHSWE010000001.1"/>
</dbReference>
<keyword evidence="1" id="KW-0464">Manganese</keyword>
<dbReference type="PROSITE" id="PS50975">
    <property type="entry name" value="ATP_GRASP"/>
    <property type="match status" value="1"/>
</dbReference>
<keyword evidence="5" id="KW-1185">Reference proteome</keyword>
<dbReference type="InterPro" id="IPR039523">
    <property type="entry name" value="RimK-rel_E_lig_ATP-grasp"/>
</dbReference>
<evidence type="ECO:0000313" key="5">
    <source>
        <dbReference type="Proteomes" id="UP001596422"/>
    </source>
</evidence>
<dbReference type="PANTHER" id="PTHR21621:SF0">
    <property type="entry name" value="BETA-CITRYLGLUTAMATE SYNTHASE B-RELATED"/>
    <property type="match status" value="1"/>
</dbReference>
<keyword evidence="2" id="KW-0547">Nucleotide-binding</keyword>
<proteinExistence type="predicted"/>
<accession>A0ABW2A160</accession>
<organism evidence="4 5">
    <name type="scientific">Marinobacterium aestuariivivens</name>
    <dbReference type="NCBI Taxonomy" id="1698799"/>
    <lineage>
        <taxon>Bacteria</taxon>
        <taxon>Pseudomonadati</taxon>
        <taxon>Pseudomonadota</taxon>
        <taxon>Gammaproteobacteria</taxon>
        <taxon>Oceanospirillales</taxon>
        <taxon>Oceanospirillaceae</taxon>
        <taxon>Marinobacterium</taxon>
    </lineage>
</organism>
<sequence length="335" mass="36973">MGIWTLPKFISPRTLSDKGIMGMNRRNIDYISRYNPRRLYPLVDDKLQTKRIALEAGVTVPELIGTIGFQHQVRHLADMVKDWPGFCIKPAKGSGGKGITVIVRHDRQYYTKPSGVEETIDDLERHVSNILAGLYSLGGKPDVALIEALINFDDSFEGYSFEGVPDTRVIVFRGFPVMAMMRLSTDASDGKANLHQGAVGVGLDIGSGRAIRAVQFDLPVQCHPDTGRELCELQVPDWETLLNLSASCYEMSGLGYLGTDMVLDRLRGPMLLELNARPGLAIQTANGTGLLPRLRRIEALNSRGMSVAERVDYAREHFSIGDEHPLGAARARRVA</sequence>
<gene>
    <name evidence="4" type="ORF">ACFQDL_14850</name>
</gene>
<protein>
    <submittedName>
        <fullName evidence="4">Alpha-L-glutamate ligase-like protein</fullName>
    </submittedName>
</protein>
<keyword evidence="2" id="KW-0067">ATP-binding</keyword>
<dbReference type="InterPro" id="IPR011761">
    <property type="entry name" value="ATP-grasp"/>
</dbReference>
<evidence type="ECO:0000256" key="2">
    <source>
        <dbReference type="PROSITE-ProRule" id="PRU00409"/>
    </source>
</evidence>
<dbReference type="InterPro" id="IPR011758">
    <property type="entry name" value="RimK-rel_E_lig"/>
</dbReference>
<dbReference type="Proteomes" id="UP001596422">
    <property type="component" value="Unassembled WGS sequence"/>
</dbReference>
<reference evidence="5" key="1">
    <citation type="journal article" date="2019" name="Int. J. Syst. Evol. Microbiol.">
        <title>The Global Catalogue of Microorganisms (GCM) 10K type strain sequencing project: providing services to taxonomists for standard genome sequencing and annotation.</title>
        <authorList>
            <consortium name="The Broad Institute Genomics Platform"/>
            <consortium name="The Broad Institute Genome Sequencing Center for Infectious Disease"/>
            <person name="Wu L."/>
            <person name="Ma J."/>
        </authorList>
    </citation>
    <scope>NUCLEOTIDE SEQUENCE [LARGE SCALE GENOMIC DNA]</scope>
    <source>
        <strain evidence="5">NBRC 111756</strain>
    </source>
</reference>
<feature type="domain" description="ATP-grasp" evidence="3">
    <location>
        <begin position="50"/>
        <end position="316"/>
    </location>
</feature>
<dbReference type="Gene3D" id="3.30.470.20">
    <property type="entry name" value="ATP-grasp fold, B domain"/>
    <property type="match status" value="1"/>
</dbReference>
<comment type="caution">
    <text evidence="4">The sequence shown here is derived from an EMBL/GenBank/DDBJ whole genome shotgun (WGS) entry which is preliminary data.</text>
</comment>
<evidence type="ECO:0000313" key="4">
    <source>
        <dbReference type="EMBL" id="MFC6671208.1"/>
    </source>
</evidence>
<dbReference type="PANTHER" id="PTHR21621">
    <property type="entry name" value="RIBOSOMAL PROTEIN S6 MODIFICATION PROTEIN"/>
    <property type="match status" value="1"/>
</dbReference>
<dbReference type="SUPFAM" id="SSF56059">
    <property type="entry name" value="Glutathione synthetase ATP-binding domain-like"/>
    <property type="match status" value="1"/>
</dbReference>
<evidence type="ECO:0000259" key="3">
    <source>
        <dbReference type="PROSITE" id="PS50975"/>
    </source>
</evidence>